<dbReference type="Gene3D" id="3.20.20.70">
    <property type="entry name" value="Aldolase class I"/>
    <property type="match status" value="1"/>
</dbReference>
<dbReference type="SUPFAM" id="SSF51395">
    <property type="entry name" value="FMN-linked oxidoreductases"/>
    <property type="match status" value="1"/>
</dbReference>
<evidence type="ECO:0000256" key="1">
    <source>
        <dbReference type="ARBA" id="ARBA00005979"/>
    </source>
</evidence>
<keyword evidence="4" id="KW-0560">Oxidoreductase</keyword>
<comment type="similarity">
    <text evidence="1">Belongs to the NADH:flavin oxidoreductase/NADH oxidase family.</text>
</comment>
<dbReference type="InterPro" id="IPR051799">
    <property type="entry name" value="NADH_flavin_oxidoreductase"/>
</dbReference>
<feature type="domain" description="NADH:flavin oxidoreductase/NADH oxidase N-terminal" evidence="5">
    <location>
        <begin position="108"/>
        <end position="294"/>
    </location>
</feature>
<dbReference type="PANTHER" id="PTHR43656:SF5">
    <property type="entry name" value="NADH:FLAVIN OXIDOREDUCTASE_NADH OXIDASE N-TERMINAL DOMAIN-CONTAINING PROTEIN"/>
    <property type="match status" value="1"/>
</dbReference>
<dbReference type="InterPro" id="IPR013785">
    <property type="entry name" value="Aldolase_TIM"/>
</dbReference>
<dbReference type="InterPro" id="IPR001155">
    <property type="entry name" value="OxRdtase_FMN_N"/>
</dbReference>
<evidence type="ECO:0000256" key="4">
    <source>
        <dbReference type="ARBA" id="ARBA00023002"/>
    </source>
</evidence>
<sequence>MPSNRWKSELVDVAPLREPLVFRPSGRVVRNRLFKTAMTEGLASWSPRDISQRGMPTAASVELYRRWGEEANTFGIIETGNIDIEYDQINAIGDMIITLNDAPSGTRFEGFVSIAKAAKANGALIIGQTAHPGNQLHAHIRSNTISASDIQLVPKKGPLGEFYAKPRAATQDDIDHIVASFVHAAEYLAAAGFDGMQLHAAHGYLLAQFLSGRMNRRTDAYGGSISNRARIVVEIAQGVRSSPRVPKDFILAIKLNSVEFQEGGLTAEEARQLVATIDASEGSGEEGGPFDYVELSGGTWHSTGMTWDRESTRRREAFFIEFAEKIVPALGQSPRKTKVFITGGIRSAAAMVGALDVVDGVGLGRPAAQEPRIANDILEGRITSSIKPQKALEDISMGLRLAGTQMGQIGKGEEPLDASDEQAAREFLADEAKWHAAMMADGDKLELSGYVKLSTPQRPYGE</sequence>
<dbReference type="GO" id="GO:0016491">
    <property type="term" value="F:oxidoreductase activity"/>
    <property type="evidence" value="ECO:0007669"/>
    <property type="project" value="UniProtKB-KW"/>
</dbReference>
<dbReference type="STRING" id="97972.A0A2V1DYZ2"/>
<evidence type="ECO:0000259" key="5">
    <source>
        <dbReference type="Pfam" id="PF00724"/>
    </source>
</evidence>
<evidence type="ECO:0000256" key="2">
    <source>
        <dbReference type="ARBA" id="ARBA00022630"/>
    </source>
</evidence>
<gene>
    <name evidence="6" type="ORF">DM02DRAFT_521064</name>
</gene>
<evidence type="ECO:0000313" key="7">
    <source>
        <dbReference type="Proteomes" id="UP000244855"/>
    </source>
</evidence>
<keyword evidence="7" id="KW-1185">Reference proteome</keyword>
<name>A0A2V1DYZ2_9PLEO</name>
<accession>A0A2V1DYZ2</accession>
<proteinExistence type="inferred from homology"/>
<dbReference type="EMBL" id="KZ805333">
    <property type="protein sequence ID" value="PVI03246.1"/>
    <property type="molecule type" value="Genomic_DNA"/>
</dbReference>
<dbReference type="GO" id="GO:0010181">
    <property type="term" value="F:FMN binding"/>
    <property type="evidence" value="ECO:0007669"/>
    <property type="project" value="InterPro"/>
</dbReference>
<dbReference type="Pfam" id="PF00724">
    <property type="entry name" value="Oxidored_FMN"/>
    <property type="match status" value="1"/>
</dbReference>
<keyword evidence="2" id="KW-0285">Flavoprotein</keyword>
<evidence type="ECO:0000256" key="3">
    <source>
        <dbReference type="ARBA" id="ARBA00022643"/>
    </source>
</evidence>
<evidence type="ECO:0000313" key="6">
    <source>
        <dbReference type="EMBL" id="PVI03246.1"/>
    </source>
</evidence>
<reference evidence="6 7" key="1">
    <citation type="journal article" date="2018" name="Sci. Rep.">
        <title>Comparative genomics provides insights into the lifestyle and reveals functional heterogeneity of dark septate endophytic fungi.</title>
        <authorList>
            <person name="Knapp D.G."/>
            <person name="Nemeth J.B."/>
            <person name="Barry K."/>
            <person name="Hainaut M."/>
            <person name="Henrissat B."/>
            <person name="Johnson J."/>
            <person name="Kuo A."/>
            <person name="Lim J.H.P."/>
            <person name="Lipzen A."/>
            <person name="Nolan M."/>
            <person name="Ohm R.A."/>
            <person name="Tamas L."/>
            <person name="Grigoriev I.V."/>
            <person name="Spatafora J.W."/>
            <person name="Nagy L.G."/>
            <person name="Kovacs G.M."/>
        </authorList>
    </citation>
    <scope>NUCLEOTIDE SEQUENCE [LARGE SCALE GENOMIC DNA]</scope>
    <source>
        <strain evidence="6 7">DSE2036</strain>
    </source>
</reference>
<dbReference type="PANTHER" id="PTHR43656">
    <property type="entry name" value="BINDING OXIDOREDUCTASE, PUTATIVE (AFU_ORTHOLOGUE AFUA_2G08260)-RELATED"/>
    <property type="match status" value="1"/>
</dbReference>
<keyword evidence="3" id="KW-0288">FMN</keyword>
<dbReference type="Proteomes" id="UP000244855">
    <property type="component" value="Unassembled WGS sequence"/>
</dbReference>
<dbReference type="OrthoDB" id="1663137at2759"/>
<organism evidence="6 7">
    <name type="scientific">Periconia macrospinosa</name>
    <dbReference type="NCBI Taxonomy" id="97972"/>
    <lineage>
        <taxon>Eukaryota</taxon>
        <taxon>Fungi</taxon>
        <taxon>Dikarya</taxon>
        <taxon>Ascomycota</taxon>
        <taxon>Pezizomycotina</taxon>
        <taxon>Dothideomycetes</taxon>
        <taxon>Pleosporomycetidae</taxon>
        <taxon>Pleosporales</taxon>
        <taxon>Massarineae</taxon>
        <taxon>Periconiaceae</taxon>
        <taxon>Periconia</taxon>
    </lineage>
</organism>
<protein>
    <submittedName>
        <fullName evidence="6">FMN-linked oxidoreductase</fullName>
    </submittedName>
</protein>
<dbReference type="AlphaFoldDB" id="A0A2V1DYZ2"/>